<sequence>MADPIPYREGELAPSEKHILARLHKEDGSEPEMVWIDPQDVHKAPFRHEEIDALLPMLRWQWRHLNEYVDWCRSFEDWELNFLRDSNPVGEVVIWTGVTYALLEFTHRNPQAIKKGVFGALVCIVNGREDRVSPESVAAELKTLLNGIPAIRDLDNYSEDGHFKAAEKHLR</sequence>
<organism evidence="1 2">
    <name type="scientific">Bythopirellula polymerisocia</name>
    <dbReference type="NCBI Taxonomy" id="2528003"/>
    <lineage>
        <taxon>Bacteria</taxon>
        <taxon>Pseudomonadati</taxon>
        <taxon>Planctomycetota</taxon>
        <taxon>Planctomycetia</taxon>
        <taxon>Pirellulales</taxon>
        <taxon>Lacipirellulaceae</taxon>
        <taxon>Bythopirellula</taxon>
    </lineage>
</organism>
<keyword evidence="2" id="KW-1185">Reference proteome</keyword>
<reference evidence="1 2" key="1">
    <citation type="submission" date="2019-02" db="EMBL/GenBank/DDBJ databases">
        <title>Deep-cultivation of Planctomycetes and their phenomic and genomic characterization uncovers novel biology.</title>
        <authorList>
            <person name="Wiegand S."/>
            <person name="Jogler M."/>
            <person name="Boedeker C."/>
            <person name="Pinto D."/>
            <person name="Vollmers J."/>
            <person name="Rivas-Marin E."/>
            <person name="Kohn T."/>
            <person name="Peeters S.H."/>
            <person name="Heuer A."/>
            <person name="Rast P."/>
            <person name="Oberbeckmann S."/>
            <person name="Bunk B."/>
            <person name="Jeske O."/>
            <person name="Meyerdierks A."/>
            <person name="Storesund J.E."/>
            <person name="Kallscheuer N."/>
            <person name="Luecker S."/>
            <person name="Lage O.M."/>
            <person name="Pohl T."/>
            <person name="Merkel B.J."/>
            <person name="Hornburger P."/>
            <person name="Mueller R.-W."/>
            <person name="Bruemmer F."/>
            <person name="Labrenz M."/>
            <person name="Spormann A.M."/>
            <person name="Op Den Camp H."/>
            <person name="Overmann J."/>
            <person name="Amann R."/>
            <person name="Jetten M.S.M."/>
            <person name="Mascher T."/>
            <person name="Medema M.H."/>
            <person name="Devos D.P."/>
            <person name="Kaster A.-K."/>
            <person name="Ovreas L."/>
            <person name="Rohde M."/>
            <person name="Galperin M.Y."/>
            <person name="Jogler C."/>
        </authorList>
    </citation>
    <scope>NUCLEOTIDE SEQUENCE [LARGE SCALE GENOMIC DNA]</scope>
    <source>
        <strain evidence="1 2">Pla144</strain>
    </source>
</reference>
<name>A0A5C6CAC2_9BACT</name>
<gene>
    <name evidence="1" type="ORF">Pla144_49730</name>
</gene>
<protein>
    <submittedName>
        <fullName evidence="1">Uncharacterized protein</fullName>
    </submittedName>
</protein>
<dbReference type="AlphaFoldDB" id="A0A5C6CAC2"/>
<accession>A0A5C6CAC2</accession>
<evidence type="ECO:0000313" key="1">
    <source>
        <dbReference type="EMBL" id="TWU20326.1"/>
    </source>
</evidence>
<dbReference type="EMBL" id="SJPS01000016">
    <property type="protein sequence ID" value="TWU20326.1"/>
    <property type="molecule type" value="Genomic_DNA"/>
</dbReference>
<proteinExistence type="predicted"/>
<evidence type="ECO:0000313" key="2">
    <source>
        <dbReference type="Proteomes" id="UP000318437"/>
    </source>
</evidence>
<dbReference type="Proteomes" id="UP000318437">
    <property type="component" value="Unassembled WGS sequence"/>
</dbReference>
<dbReference type="RefSeq" id="WP_146453178.1">
    <property type="nucleotide sequence ID" value="NZ_SJPS01000016.1"/>
</dbReference>
<dbReference type="OrthoDB" id="280288at2"/>
<comment type="caution">
    <text evidence="1">The sequence shown here is derived from an EMBL/GenBank/DDBJ whole genome shotgun (WGS) entry which is preliminary data.</text>
</comment>